<dbReference type="SMART" id="SM00304">
    <property type="entry name" value="HAMP"/>
    <property type="match status" value="1"/>
</dbReference>
<keyword evidence="1 6" id="KW-0812">Transmembrane</keyword>
<dbReference type="EMBL" id="QLMJ01000022">
    <property type="protein sequence ID" value="RAK27760.1"/>
    <property type="molecule type" value="Genomic_DNA"/>
</dbReference>
<dbReference type="SUPFAM" id="SSF58104">
    <property type="entry name" value="Methyl-accepting chemotaxis protein (MCP) signaling domain"/>
    <property type="match status" value="1"/>
</dbReference>
<dbReference type="CDD" id="cd06225">
    <property type="entry name" value="HAMP"/>
    <property type="match status" value="1"/>
</dbReference>
<dbReference type="Pfam" id="PF00015">
    <property type="entry name" value="MCPsignal"/>
    <property type="match status" value="1"/>
</dbReference>
<evidence type="ECO:0000259" key="8">
    <source>
        <dbReference type="PROSITE" id="PS50885"/>
    </source>
</evidence>
<feature type="domain" description="Methyl-accepting transducer" evidence="7">
    <location>
        <begin position="281"/>
        <end position="520"/>
    </location>
</feature>
<dbReference type="RefSeq" id="WP_111653853.1">
    <property type="nucleotide sequence ID" value="NZ_JACHWI010000008.1"/>
</dbReference>
<dbReference type="InterPro" id="IPR007891">
    <property type="entry name" value="CHASE3"/>
</dbReference>
<evidence type="ECO:0000313" key="9">
    <source>
        <dbReference type="EMBL" id="RAK27760.1"/>
    </source>
</evidence>
<dbReference type="SMART" id="SM00283">
    <property type="entry name" value="MA"/>
    <property type="match status" value="1"/>
</dbReference>
<keyword evidence="2 6" id="KW-1133">Transmembrane helix</keyword>
<dbReference type="GO" id="GO:0007165">
    <property type="term" value="P:signal transduction"/>
    <property type="evidence" value="ECO:0007669"/>
    <property type="project" value="UniProtKB-KW"/>
</dbReference>
<dbReference type="GO" id="GO:0006935">
    <property type="term" value="P:chemotaxis"/>
    <property type="evidence" value="ECO:0007669"/>
    <property type="project" value="InterPro"/>
</dbReference>
<keyword evidence="3 5" id="KW-0807">Transducer</keyword>
<protein>
    <submittedName>
        <fullName evidence="9">Methyl-accepting chemotaxis protein</fullName>
    </submittedName>
</protein>
<feature type="transmembrane region" description="Helical" evidence="6">
    <location>
        <begin position="18"/>
        <end position="37"/>
    </location>
</feature>
<accession>A0A327Z0Q2</accession>
<dbReference type="InterPro" id="IPR004089">
    <property type="entry name" value="MCPsignal_dom"/>
</dbReference>
<dbReference type="OrthoDB" id="1115140at2"/>
<evidence type="ECO:0000256" key="2">
    <source>
        <dbReference type="ARBA" id="ARBA00022989"/>
    </source>
</evidence>
<dbReference type="PROSITE" id="PS50111">
    <property type="entry name" value="CHEMOTAXIS_TRANSDUC_2"/>
    <property type="match status" value="1"/>
</dbReference>
<dbReference type="CDD" id="cd19410">
    <property type="entry name" value="HK9-like_sensor"/>
    <property type="match status" value="1"/>
</dbReference>
<keyword evidence="10" id="KW-1185">Reference proteome</keyword>
<dbReference type="Gene3D" id="1.10.287.950">
    <property type="entry name" value="Methyl-accepting chemotaxis protein"/>
    <property type="match status" value="1"/>
</dbReference>
<evidence type="ECO:0000256" key="6">
    <source>
        <dbReference type="SAM" id="Phobius"/>
    </source>
</evidence>
<dbReference type="PRINTS" id="PR00260">
    <property type="entry name" value="CHEMTRNSDUCR"/>
</dbReference>
<reference evidence="9 10" key="1">
    <citation type="submission" date="2018-06" db="EMBL/GenBank/DDBJ databases">
        <title>Genomic Encyclopedia of Type Strains, Phase III (KMG-III): the genomes of soil and plant-associated and newly described type strains.</title>
        <authorList>
            <person name="Whitman W."/>
        </authorList>
    </citation>
    <scope>NUCLEOTIDE SEQUENCE [LARGE SCALE GENOMIC DNA]</scope>
    <source>
        <strain evidence="9 10">CGMCC 4.7090</strain>
    </source>
</reference>
<dbReference type="PANTHER" id="PTHR32089:SF112">
    <property type="entry name" value="LYSOZYME-LIKE PROTEIN-RELATED"/>
    <property type="match status" value="1"/>
</dbReference>
<evidence type="ECO:0000256" key="3">
    <source>
        <dbReference type="ARBA" id="ARBA00023224"/>
    </source>
</evidence>
<dbReference type="GO" id="GO:0004888">
    <property type="term" value="F:transmembrane signaling receptor activity"/>
    <property type="evidence" value="ECO:0007669"/>
    <property type="project" value="InterPro"/>
</dbReference>
<gene>
    <name evidence="9" type="ORF">B0I29_122143</name>
</gene>
<dbReference type="Pfam" id="PF05227">
    <property type="entry name" value="CHASE3"/>
    <property type="match status" value="1"/>
</dbReference>
<dbReference type="Pfam" id="PF00672">
    <property type="entry name" value="HAMP"/>
    <property type="match status" value="1"/>
</dbReference>
<evidence type="ECO:0000256" key="4">
    <source>
        <dbReference type="ARBA" id="ARBA00029447"/>
    </source>
</evidence>
<comment type="caution">
    <text evidence="9">The sequence shown here is derived from an EMBL/GenBank/DDBJ whole genome shotgun (WGS) entry which is preliminary data.</text>
</comment>
<evidence type="ECO:0000313" key="10">
    <source>
        <dbReference type="Proteomes" id="UP000249341"/>
    </source>
</evidence>
<sequence>MTASTTAPPLRWTLSRKISAVLVAAGLGLVLIGFTGYRSVSSLEDTADRVDHTYQVLAQMAMLSGSLKDAETGQRGYLITGVDSYLDPFTQAKTDLATEQTALRSLTADNAQQQERLDTLQPLIEAKLAELQETIDLRGGAGGFPAALKVVLGGSGKAVMDQIRTVLDDMQAAEVTLLQSRNQAASDSATRAQAVIVLGCGALLLAMAVAGFVLARRIAGPVHEVTDALKALENGDLTATAPVHTTDELAVMAASLNAASACLRETIGGKMGKAAVALSGEAAQLTTISTRLEADAADVAQRAGDATASSEEVSSGVQSIAAGAEQMSASISEIASNAAQAAEVAQQGLAVANRTNEQVAELGAASAEISDVVRLITSIAEQTNLLALNATIEAARAGELGKGFAVVAGEVKELAQQTAKATEEITARIGAIQGSSEAAASAIHEISDVIQRIGDYTTTIASAVEEQTATTGEMSRTVAEAAGSSSGVAGTVSSVAQVAASTAEAARTTQQTAAGLTRLADDMSALVNSFKH</sequence>
<dbReference type="InterPro" id="IPR003660">
    <property type="entry name" value="HAMP_dom"/>
</dbReference>
<dbReference type="InterPro" id="IPR004090">
    <property type="entry name" value="Chemotax_Me-accpt_rcpt"/>
</dbReference>
<dbReference type="AlphaFoldDB" id="A0A327Z0Q2"/>
<comment type="similarity">
    <text evidence="4">Belongs to the methyl-accepting chemotaxis (MCP) protein family.</text>
</comment>
<keyword evidence="6" id="KW-0472">Membrane</keyword>
<evidence type="ECO:0000256" key="5">
    <source>
        <dbReference type="PROSITE-ProRule" id="PRU00284"/>
    </source>
</evidence>
<feature type="transmembrane region" description="Helical" evidence="6">
    <location>
        <begin position="194"/>
        <end position="215"/>
    </location>
</feature>
<evidence type="ECO:0000259" key="7">
    <source>
        <dbReference type="PROSITE" id="PS50111"/>
    </source>
</evidence>
<dbReference type="PROSITE" id="PS50885">
    <property type="entry name" value="HAMP"/>
    <property type="match status" value="1"/>
</dbReference>
<organism evidence="9 10">
    <name type="scientific">Actinoplanes lutulentus</name>
    <dbReference type="NCBI Taxonomy" id="1287878"/>
    <lineage>
        <taxon>Bacteria</taxon>
        <taxon>Bacillati</taxon>
        <taxon>Actinomycetota</taxon>
        <taxon>Actinomycetes</taxon>
        <taxon>Micromonosporales</taxon>
        <taxon>Micromonosporaceae</taxon>
        <taxon>Actinoplanes</taxon>
    </lineage>
</organism>
<feature type="domain" description="HAMP" evidence="8">
    <location>
        <begin position="216"/>
        <end position="268"/>
    </location>
</feature>
<dbReference type="PANTHER" id="PTHR32089">
    <property type="entry name" value="METHYL-ACCEPTING CHEMOTAXIS PROTEIN MCPB"/>
    <property type="match status" value="1"/>
</dbReference>
<name>A0A327Z0Q2_9ACTN</name>
<dbReference type="GO" id="GO:0016020">
    <property type="term" value="C:membrane"/>
    <property type="evidence" value="ECO:0007669"/>
    <property type="project" value="InterPro"/>
</dbReference>
<dbReference type="Proteomes" id="UP000249341">
    <property type="component" value="Unassembled WGS sequence"/>
</dbReference>
<proteinExistence type="inferred from homology"/>
<evidence type="ECO:0000256" key="1">
    <source>
        <dbReference type="ARBA" id="ARBA00022692"/>
    </source>
</evidence>